<accession>A0A1X1XJW3</accession>
<sequence length="172" mass="18364">MDESAKVITRGWVDMLIGASLFVAALVALCFPVHLSTYDQWGVQLKCGNGYHADLLQATVDDQGHDPQDPQFTQGGASRAVRPVANFADQCKSAIAHRRAWTIPVATLGALIVIPELVAWARGGGSPSSDASINAWSGTPSDAAERDTSIQAAAFLDRRKCSHRARASNTTF</sequence>
<comment type="caution">
    <text evidence="3">The sequence shown here is derived from an EMBL/GenBank/DDBJ whole genome shotgun (WGS) entry which is preliminary data.</text>
</comment>
<feature type="compositionally biased region" description="Polar residues" evidence="1">
    <location>
        <begin position="127"/>
        <end position="140"/>
    </location>
</feature>
<keyword evidence="2" id="KW-1133">Transmembrane helix</keyword>
<proteinExistence type="predicted"/>
<evidence type="ECO:0000256" key="1">
    <source>
        <dbReference type="SAM" id="MobiDB-lite"/>
    </source>
</evidence>
<reference evidence="3 4" key="1">
    <citation type="submission" date="2016-01" db="EMBL/GenBank/DDBJ databases">
        <title>The new phylogeny of the genus Mycobacterium.</title>
        <authorList>
            <person name="Tarcisio F."/>
            <person name="Conor M."/>
            <person name="Antonella G."/>
            <person name="Elisabetta G."/>
            <person name="Giulia F.S."/>
            <person name="Sara T."/>
            <person name="Anna F."/>
            <person name="Clotilde B."/>
            <person name="Roberto B."/>
            <person name="Veronica D.S."/>
            <person name="Fabio R."/>
            <person name="Monica P."/>
            <person name="Olivier J."/>
            <person name="Enrico T."/>
            <person name="Nicola S."/>
        </authorList>
    </citation>
    <scope>NUCLEOTIDE SEQUENCE [LARGE SCALE GENOMIC DNA]</scope>
    <source>
        <strain evidence="3 4">DSM 45166</strain>
    </source>
</reference>
<organism evidence="3 4">
    <name type="scientific">Mycobacterium kyorinense</name>
    <dbReference type="NCBI Taxonomy" id="487514"/>
    <lineage>
        <taxon>Bacteria</taxon>
        <taxon>Bacillati</taxon>
        <taxon>Actinomycetota</taxon>
        <taxon>Actinomycetes</taxon>
        <taxon>Mycobacteriales</taxon>
        <taxon>Mycobacteriaceae</taxon>
        <taxon>Mycobacterium</taxon>
    </lineage>
</organism>
<keyword evidence="2" id="KW-0812">Transmembrane</keyword>
<dbReference type="Proteomes" id="UP000193487">
    <property type="component" value="Unassembled WGS sequence"/>
</dbReference>
<evidence type="ECO:0000313" key="4">
    <source>
        <dbReference type="Proteomes" id="UP000193487"/>
    </source>
</evidence>
<dbReference type="EMBL" id="LQPE01000158">
    <property type="protein sequence ID" value="ORV99018.1"/>
    <property type="molecule type" value="Genomic_DNA"/>
</dbReference>
<feature type="region of interest" description="Disordered" evidence="1">
    <location>
        <begin position="126"/>
        <end position="145"/>
    </location>
</feature>
<evidence type="ECO:0000256" key="2">
    <source>
        <dbReference type="SAM" id="Phobius"/>
    </source>
</evidence>
<feature type="transmembrane region" description="Helical" evidence="2">
    <location>
        <begin position="12"/>
        <end position="35"/>
    </location>
</feature>
<protein>
    <submittedName>
        <fullName evidence="3">Uncharacterized protein</fullName>
    </submittedName>
</protein>
<keyword evidence="4" id="KW-1185">Reference proteome</keyword>
<dbReference type="AlphaFoldDB" id="A0A1X1XJW3"/>
<evidence type="ECO:0000313" key="3">
    <source>
        <dbReference type="EMBL" id="ORV99018.1"/>
    </source>
</evidence>
<keyword evidence="2" id="KW-0472">Membrane</keyword>
<dbReference type="RefSeq" id="WP_052425614.1">
    <property type="nucleotide sequence ID" value="NZ_BBKA01000070.1"/>
</dbReference>
<name>A0A1X1XJW3_9MYCO</name>
<gene>
    <name evidence="3" type="ORF">AWC14_12385</name>
</gene>